<dbReference type="STRING" id="64791.A0A151XI02"/>
<dbReference type="InterPro" id="IPR036397">
    <property type="entry name" value="RNaseH_sf"/>
</dbReference>
<dbReference type="Gene3D" id="3.30.420.10">
    <property type="entry name" value="Ribonuclease H-like superfamily/Ribonuclease H"/>
    <property type="match status" value="1"/>
</dbReference>
<proteinExistence type="predicted"/>
<dbReference type="InterPro" id="IPR001584">
    <property type="entry name" value="Integrase_cat-core"/>
</dbReference>
<dbReference type="AlphaFoldDB" id="A0A151XI02"/>
<evidence type="ECO:0000256" key="1">
    <source>
        <dbReference type="SAM" id="MobiDB-lite"/>
    </source>
</evidence>
<dbReference type="SUPFAM" id="SSF53098">
    <property type="entry name" value="Ribonuclease H-like"/>
    <property type="match status" value="1"/>
</dbReference>
<dbReference type="GO" id="GO:0015074">
    <property type="term" value="P:DNA integration"/>
    <property type="evidence" value="ECO:0007669"/>
    <property type="project" value="InterPro"/>
</dbReference>
<dbReference type="GO" id="GO:0003676">
    <property type="term" value="F:nucleic acid binding"/>
    <property type="evidence" value="ECO:0007669"/>
    <property type="project" value="InterPro"/>
</dbReference>
<gene>
    <name evidence="3" type="ORF">ALC60_00923</name>
</gene>
<sequence length="238" mass="27736">MDQGSQFEATLFDALVKLVGTKRIRTTAYHPQSNGLVKRWHRSLKAAIMCQDNTEWTEVLPVVLLSPRSCYKEDIHASTAELFYGRTLRIPSEFFDHEDVPNDPQLFIEPFRKFIQRIRPIPTAHHICNKPFRYKDLHTCTHIFLRDDTVKRPLECPYSRPHRIIERISDRVFTIEVEGRRINVSTERLKPAYFIAPQEEHTNTSSRSTTEPGTTSATDDQSNLNNTRLILKTYPIKK</sequence>
<evidence type="ECO:0000313" key="4">
    <source>
        <dbReference type="Proteomes" id="UP000075809"/>
    </source>
</evidence>
<feature type="compositionally biased region" description="Polar residues" evidence="1">
    <location>
        <begin position="203"/>
        <end position="224"/>
    </location>
</feature>
<feature type="domain" description="Integrase catalytic" evidence="2">
    <location>
        <begin position="1"/>
        <end position="99"/>
    </location>
</feature>
<name>A0A151XI02_9HYME</name>
<organism evidence="3 4">
    <name type="scientific">Mycetomoellerius zeteki</name>
    <dbReference type="NCBI Taxonomy" id="64791"/>
    <lineage>
        <taxon>Eukaryota</taxon>
        <taxon>Metazoa</taxon>
        <taxon>Ecdysozoa</taxon>
        <taxon>Arthropoda</taxon>
        <taxon>Hexapoda</taxon>
        <taxon>Insecta</taxon>
        <taxon>Pterygota</taxon>
        <taxon>Neoptera</taxon>
        <taxon>Endopterygota</taxon>
        <taxon>Hymenoptera</taxon>
        <taxon>Apocrita</taxon>
        <taxon>Aculeata</taxon>
        <taxon>Formicoidea</taxon>
        <taxon>Formicidae</taxon>
        <taxon>Myrmicinae</taxon>
        <taxon>Mycetomoellerius</taxon>
    </lineage>
</organism>
<dbReference type="PANTHER" id="PTHR38681">
    <property type="entry name" value="RETROVIRUS-RELATED POL POLYPROTEIN FROM TRANSPOSON 412-LIKE PROTEIN-RELATED"/>
    <property type="match status" value="1"/>
</dbReference>
<reference evidence="3 4" key="1">
    <citation type="submission" date="2015-09" db="EMBL/GenBank/DDBJ databases">
        <title>Trachymyrmex zeteki WGS genome.</title>
        <authorList>
            <person name="Nygaard S."/>
            <person name="Hu H."/>
            <person name="Boomsma J."/>
            <person name="Zhang G."/>
        </authorList>
    </citation>
    <scope>NUCLEOTIDE SEQUENCE [LARGE SCALE GENOMIC DNA]</scope>
    <source>
        <strain evidence="3">Tzet28-1</strain>
        <tissue evidence="3">Whole body</tissue>
    </source>
</reference>
<dbReference type="InterPro" id="IPR012337">
    <property type="entry name" value="RNaseH-like_sf"/>
</dbReference>
<dbReference type="Proteomes" id="UP000075809">
    <property type="component" value="Unassembled WGS sequence"/>
</dbReference>
<dbReference type="PROSITE" id="PS50994">
    <property type="entry name" value="INTEGRASE"/>
    <property type="match status" value="1"/>
</dbReference>
<feature type="region of interest" description="Disordered" evidence="1">
    <location>
        <begin position="196"/>
        <end position="224"/>
    </location>
</feature>
<protein>
    <submittedName>
        <fullName evidence="3">Pro-Pol polyprotein</fullName>
    </submittedName>
</protein>
<keyword evidence="4" id="KW-1185">Reference proteome</keyword>
<accession>A0A151XI02</accession>
<evidence type="ECO:0000313" key="3">
    <source>
        <dbReference type="EMBL" id="KYQ60032.1"/>
    </source>
</evidence>
<evidence type="ECO:0000259" key="2">
    <source>
        <dbReference type="PROSITE" id="PS50994"/>
    </source>
</evidence>
<dbReference type="EMBL" id="KQ982098">
    <property type="protein sequence ID" value="KYQ60032.1"/>
    <property type="molecule type" value="Genomic_DNA"/>
</dbReference>
<dbReference type="PANTHER" id="PTHR38681:SF1">
    <property type="entry name" value="RETROVIRUS-RELATED POL POLYPROTEIN FROM TRANSPOSON 412-LIKE PROTEIN"/>
    <property type="match status" value="1"/>
</dbReference>